<accession>A0ABQ8QC96</accession>
<evidence type="ECO:0000313" key="3">
    <source>
        <dbReference type="Proteomes" id="UP001163828"/>
    </source>
</evidence>
<feature type="region of interest" description="Disordered" evidence="1">
    <location>
        <begin position="1"/>
        <end position="72"/>
    </location>
</feature>
<name>A0ABQ8QC96_9AGAR</name>
<feature type="compositionally biased region" description="Polar residues" evidence="1">
    <location>
        <begin position="49"/>
        <end position="58"/>
    </location>
</feature>
<reference evidence="2" key="1">
    <citation type="submission" date="2022-08" db="EMBL/GenBank/DDBJ databases">
        <authorList>
            <consortium name="DOE Joint Genome Institute"/>
            <person name="Min B."/>
            <person name="Riley R."/>
            <person name="Sierra-Patev S."/>
            <person name="Naranjo-Ortiz M."/>
            <person name="Looney B."/>
            <person name="Konkel Z."/>
            <person name="Slot J.C."/>
            <person name="Sakamoto Y."/>
            <person name="Steenwyk J.L."/>
            <person name="Rokas A."/>
            <person name="Carro J."/>
            <person name="Camarero S."/>
            <person name="Ferreira P."/>
            <person name="Molpeceres G."/>
            <person name="Ruiz-Duenas F.J."/>
            <person name="Serrano A."/>
            <person name="Henrissat B."/>
            <person name="Drula E."/>
            <person name="Hughes K.W."/>
            <person name="Mata J.L."/>
            <person name="Ishikawa N.K."/>
            <person name="Vargas-Isla R."/>
            <person name="Ushijima S."/>
            <person name="Smith C.A."/>
            <person name="Ahrendt S."/>
            <person name="Andreopoulos W."/>
            <person name="He G."/>
            <person name="Labutti K."/>
            <person name="Lipzen A."/>
            <person name="Ng V."/>
            <person name="Sandor L."/>
            <person name="Barry K."/>
            <person name="Martinez A.T."/>
            <person name="Xiao Y."/>
            <person name="Gibbons J.G."/>
            <person name="Terashima K."/>
            <person name="Hibbett D.S."/>
            <person name="Grigoriev I.V."/>
        </authorList>
    </citation>
    <scope>NUCLEOTIDE SEQUENCE</scope>
    <source>
        <strain evidence="2">TFB10827</strain>
    </source>
</reference>
<protein>
    <submittedName>
        <fullName evidence="2">Uncharacterized protein</fullName>
    </submittedName>
</protein>
<dbReference type="EMBL" id="MU790625">
    <property type="protein sequence ID" value="KAJ3996111.1"/>
    <property type="molecule type" value="Genomic_DNA"/>
</dbReference>
<sequence length="379" mass="42508">MSNSKTYRTRAKARNATHNIQENDARATLSTEHEVTQDTTRNVPLDPLSGSSRATRSLQPPVAHPHGQDADQAGDLLDEEEDVPDDDTKFKEYFEAVDAAKLESEIYPTLVALLNSFSNKGKKGNNIIFYTQDPFPDSSKARKDKLTAKANRRIYWGLLPNIVEGKLEGGKMIIEEIGKDVKVIPPKQECGQSQMGGNQTIVESGLLDLKDEEHQLIFAKMIKHLHALPLEGLGIVPNLDAKFMKDPKSLDYGFNLPQYTAADGPPSNRIFEHPQGSLFTFPYKDGKTRTVHLKRVLFCSHGIIGRGTIVIWVKCACVGCGSHCDWAGKNIVLKLSFPGETRVSEQTFMDRCREMAIGEHEWVFDHLPSIYWLFNIPFR</sequence>
<evidence type="ECO:0000313" key="2">
    <source>
        <dbReference type="EMBL" id="KAJ3996111.1"/>
    </source>
</evidence>
<organism evidence="2 3">
    <name type="scientific">Lentinula boryana</name>
    <dbReference type="NCBI Taxonomy" id="40481"/>
    <lineage>
        <taxon>Eukaryota</taxon>
        <taxon>Fungi</taxon>
        <taxon>Dikarya</taxon>
        <taxon>Basidiomycota</taxon>
        <taxon>Agaricomycotina</taxon>
        <taxon>Agaricomycetes</taxon>
        <taxon>Agaricomycetidae</taxon>
        <taxon>Agaricales</taxon>
        <taxon>Marasmiineae</taxon>
        <taxon>Omphalotaceae</taxon>
        <taxon>Lentinula</taxon>
    </lineage>
</organism>
<proteinExistence type="predicted"/>
<comment type="caution">
    <text evidence="2">The sequence shown here is derived from an EMBL/GenBank/DDBJ whole genome shotgun (WGS) entry which is preliminary data.</text>
</comment>
<feature type="compositionally biased region" description="Basic and acidic residues" evidence="1">
    <location>
        <begin position="21"/>
        <end position="36"/>
    </location>
</feature>
<gene>
    <name evidence="2" type="ORF">F5050DRAFT_1808022</name>
</gene>
<evidence type="ECO:0000256" key="1">
    <source>
        <dbReference type="SAM" id="MobiDB-lite"/>
    </source>
</evidence>
<keyword evidence="3" id="KW-1185">Reference proteome</keyword>
<dbReference type="Proteomes" id="UP001163828">
    <property type="component" value="Unassembled WGS sequence"/>
</dbReference>